<protein>
    <submittedName>
        <fullName evidence="1">Copia protein</fullName>
    </submittedName>
</protein>
<name>A0A4C1T423_EUMVA</name>
<dbReference type="OrthoDB" id="439192at2759"/>
<dbReference type="PANTHER" id="PTHR35317:SF23">
    <property type="entry name" value="OS04G0629600 PROTEIN"/>
    <property type="match status" value="1"/>
</dbReference>
<evidence type="ECO:0000313" key="1">
    <source>
        <dbReference type="EMBL" id="GBP08011.1"/>
    </source>
</evidence>
<dbReference type="STRING" id="151549.A0A4C1T423"/>
<proteinExistence type="predicted"/>
<reference evidence="1 2" key="1">
    <citation type="journal article" date="2019" name="Commun. Biol.">
        <title>The bagworm genome reveals a unique fibroin gene that provides high tensile strength.</title>
        <authorList>
            <person name="Kono N."/>
            <person name="Nakamura H."/>
            <person name="Ohtoshi R."/>
            <person name="Tomita M."/>
            <person name="Numata K."/>
            <person name="Arakawa K."/>
        </authorList>
    </citation>
    <scope>NUCLEOTIDE SEQUENCE [LARGE SCALE GENOMIC DNA]</scope>
</reference>
<dbReference type="EMBL" id="BGZK01004267">
    <property type="protein sequence ID" value="GBP08011.1"/>
    <property type="molecule type" value="Genomic_DNA"/>
</dbReference>
<dbReference type="AlphaFoldDB" id="A0A4C1T423"/>
<evidence type="ECO:0000313" key="2">
    <source>
        <dbReference type="Proteomes" id="UP000299102"/>
    </source>
</evidence>
<sequence>MGDNREMHGIPQFRGDGFDDWQFRVRTHLDSLNLLDVLTDSPPTEANSLADFNKRDKKAKERIVTFVHSDCLSFIREKETAKDMWSSLKDAFAKQSVVNQLLLRKKLAKLKMNEGDSIVAHFMKFENLVRQLKLAGAKMENCDVLTQLFLTLPEKYDPLVTALQNVDDGKLDLNLVKERLMSEEAKLSDRNNETTEERMAFSSKKFKNKQKFKGRCFKCNKFGYQSKNCFGKEKLKLQIQNEYALW</sequence>
<dbReference type="Proteomes" id="UP000299102">
    <property type="component" value="Unassembled WGS sequence"/>
</dbReference>
<dbReference type="Pfam" id="PF14223">
    <property type="entry name" value="Retrotran_gag_2"/>
    <property type="match status" value="1"/>
</dbReference>
<organism evidence="1 2">
    <name type="scientific">Eumeta variegata</name>
    <name type="common">Bagworm moth</name>
    <name type="synonym">Eumeta japonica</name>
    <dbReference type="NCBI Taxonomy" id="151549"/>
    <lineage>
        <taxon>Eukaryota</taxon>
        <taxon>Metazoa</taxon>
        <taxon>Ecdysozoa</taxon>
        <taxon>Arthropoda</taxon>
        <taxon>Hexapoda</taxon>
        <taxon>Insecta</taxon>
        <taxon>Pterygota</taxon>
        <taxon>Neoptera</taxon>
        <taxon>Endopterygota</taxon>
        <taxon>Lepidoptera</taxon>
        <taxon>Glossata</taxon>
        <taxon>Ditrysia</taxon>
        <taxon>Tineoidea</taxon>
        <taxon>Psychidae</taxon>
        <taxon>Oiketicinae</taxon>
        <taxon>Eumeta</taxon>
    </lineage>
</organism>
<gene>
    <name evidence="1" type="primary">GIP</name>
    <name evidence="1" type="ORF">EVAR_71528_1</name>
</gene>
<keyword evidence="2" id="KW-1185">Reference proteome</keyword>
<accession>A0A4C1T423</accession>
<dbReference type="PANTHER" id="PTHR35317">
    <property type="entry name" value="OS04G0629600 PROTEIN"/>
    <property type="match status" value="1"/>
</dbReference>
<comment type="caution">
    <text evidence="1">The sequence shown here is derived from an EMBL/GenBank/DDBJ whole genome shotgun (WGS) entry which is preliminary data.</text>
</comment>